<keyword evidence="6" id="KW-0963">Cytoplasm</keyword>
<evidence type="ECO:0000313" key="11">
    <source>
        <dbReference type="EMBL" id="GBN32312.1"/>
    </source>
</evidence>
<evidence type="ECO:0000256" key="10">
    <source>
        <dbReference type="ARBA" id="ARBA00023273"/>
    </source>
</evidence>
<keyword evidence="7" id="KW-0970">Cilium biogenesis/degradation</keyword>
<evidence type="ECO:0000256" key="3">
    <source>
        <dbReference type="ARBA" id="ARBA00004186"/>
    </source>
</evidence>
<dbReference type="Proteomes" id="UP000499080">
    <property type="component" value="Unassembled WGS sequence"/>
</dbReference>
<evidence type="ECO:0000256" key="5">
    <source>
        <dbReference type="ARBA" id="ARBA00022015"/>
    </source>
</evidence>
<comment type="caution">
    <text evidence="11">The sequence shown here is derived from an EMBL/GenBank/DDBJ whole genome shotgun (WGS) entry which is preliminary data.</text>
</comment>
<keyword evidence="10" id="KW-0966">Cell projection</keyword>
<evidence type="ECO:0000256" key="9">
    <source>
        <dbReference type="ARBA" id="ARBA00023212"/>
    </source>
</evidence>
<organism evidence="11 12">
    <name type="scientific">Araneus ventricosus</name>
    <name type="common">Orbweaver spider</name>
    <name type="synonym">Epeira ventricosa</name>
    <dbReference type="NCBI Taxonomy" id="182803"/>
    <lineage>
        <taxon>Eukaryota</taxon>
        <taxon>Metazoa</taxon>
        <taxon>Ecdysozoa</taxon>
        <taxon>Arthropoda</taxon>
        <taxon>Chelicerata</taxon>
        <taxon>Arachnida</taxon>
        <taxon>Araneae</taxon>
        <taxon>Araneomorphae</taxon>
        <taxon>Entelegynae</taxon>
        <taxon>Araneoidea</taxon>
        <taxon>Araneidae</taxon>
        <taxon>Araneus</taxon>
    </lineage>
</organism>
<dbReference type="PANTHER" id="PTHR31539:SF1">
    <property type="entry name" value="CENTROSOMAL PROTEIN OF 19 KDA"/>
    <property type="match status" value="1"/>
</dbReference>
<evidence type="ECO:0000256" key="6">
    <source>
        <dbReference type="ARBA" id="ARBA00022490"/>
    </source>
</evidence>
<dbReference type="EMBL" id="BGPR01008220">
    <property type="protein sequence ID" value="GBN32312.1"/>
    <property type="molecule type" value="Genomic_DNA"/>
</dbReference>
<dbReference type="PANTHER" id="PTHR31539">
    <property type="entry name" value="CENTROSOMAL PROTEIN OF 19K CEP19"/>
    <property type="match status" value="1"/>
</dbReference>
<dbReference type="GO" id="GO:0097712">
    <property type="term" value="P:vesicle targeting, trans-Golgi to periciliary membrane compartment"/>
    <property type="evidence" value="ECO:0007669"/>
    <property type="project" value="TreeGrafter"/>
</dbReference>
<dbReference type="Pfam" id="PF14933">
    <property type="entry name" value="CEP19"/>
    <property type="match status" value="1"/>
</dbReference>
<dbReference type="GO" id="GO:0036064">
    <property type="term" value="C:ciliary basal body"/>
    <property type="evidence" value="ECO:0007669"/>
    <property type="project" value="TreeGrafter"/>
</dbReference>
<keyword evidence="9" id="KW-0206">Cytoskeleton</keyword>
<name>A0A4Y2N0D7_ARAVE</name>
<dbReference type="GO" id="GO:0005813">
    <property type="term" value="C:centrosome"/>
    <property type="evidence" value="ECO:0007669"/>
    <property type="project" value="TreeGrafter"/>
</dbReference>
<protein>
    <recommendedName>
        <fullName evidence="5">Centrosomal protein of 19 kDa</fullName>
    </recommendedName>
</protein>
<comment type="similarity">
    <text evidence="4">Belongs to the CEP19 family.</text>
</comment>
<evidence type="ECO:0000256" key="4">
    <source>
        <dbReference type="ARBA" id="ARBA00009371"/>
    </source>
</evidence>
<reference evidence="11 12" key="1">
    <citation type="journal article" date="2019" name="Sci. Rep.">
        <title>Orb-weaving spider Araneus ventricosus genome elucidates the spidroin gene catalogue.</title>
        <authorList>
            <person name="Kono N."/>
            <person name="Nakamura H."/>
            <person name="Ohtoshi R."/>
            <person name="Moran D.A.P."/>
            <person name="Shinohara A."/>
            <person name="Yoshida Y."/>
            <person name="Fujiwara M."/>
            <person name="Mori M."/>
            <person name="Tomita M."/>
            <person name="Arakawa K."/>
        </authorList>
    </citation>
    <scope>NUCLEOTIDE SEQUENCE [LARGE SCALE GENOMIC DNA]</scope>
</reference>
<evidence type="ECO:0000256" key="2">
    <source>
        <dbReference type="ARBA" id="ARBA00004120"/>
    </source>
</evidence>
<proteinExistence type="inferred from homology"/>
<evidence type="ECO:0000256" key="8">
    <source>
        <dbReference type="ARBA" id="ARBA00023069"/>
    </source>
</evidence>
<keyword evidence="12" id="KW-1185">Reference proteome</keyword>
<evidence type="ECO:0000256" key="1">
    <source>
        <dbReference type="ARBA" id="ARBA00004114"/>
    </source>
</evidence>
<keyword evidence="8" id="KW-0969">Cilium</keyword>
<gene>
    <name evidence="11" type="primary">Cep19</name>
    <name evidence="11" type="ORF">AVEN_259620_1</name>
</gene>
<sequence>MAESPGDIKPLQIGVRFKQPAIVLLYQNNSKYRKRVMPVREFKKSSSVSLMASDLKEHHGQYLKDVPNFKIEKMLRLIQNDMKGLDLDESLQEINKEFSVDPDENLNDIDDVTLKRKKEIMDLTFEKNRKKPGDPDFQYDVEVDFSQAAGIESSVWDSEKEDDEF</sequence>
<dbReference type="AlphaFoldDB" id="A0A4Y2N0D7"/>
<dbReference type="GO" id="GO:0000922">
    <property type="term" value="C:spindle pole"/>
    <property type="evidence" value="ECO:0007669"/>
    <property type="project" value="TreeGrafter"/>
</dbReference>
<evidence type="ECO:0000256" key="7">
    <source>
        <dbReference type="ARBA" id="ARBA00022794"/>
    </source>
</evidence>
<dbReference type="OrthoDB" id="2163581at2759"/>
<accession>A0A4Y2N0D7</accession>
<evidence type="ECO:0000313" key="12">
    <source>
        <dbReference type="Proteomes" id="UP000499080"/>
    </source>
</evidence>
<comment type="subcellular location">
    <subcellularLocation>
        <location evidence="2">Cytoplasm</location>
        <location evidence="2">Cytoskeleton</location>
        <location evidence="2">Cilium basal body</location>
    </subcellularLocation>
    <subcellularLocation>
        <location evidence="1">Cytoplasm</location>
        <location evidence="1">Cytoskeleton</location>
        <location evidence="1">Microtubule organizing center</location>
        <location evidence="1">Centrosome</location>
        <location evidence="1">Centriole</location>
    </subcellularLocation>
    <subcellularLocation>
        <location evidence="3">Cytoplasm</location>
        <location evidence="3">Cytoskeleton</location>
        <location evidence="3">Spindle</location>
    </subcellularLocation>
</comment>
<dbReference type="GO" id="GO:0005814">
    <property type="term" value="C:centriole"/>
    <property type="evidence" value="ECO:0007669"/>
    <property type="project" value="UniProtKB-SubCell"/>
</dbReference>
<dbReference type="InterPro" id="IPR029412">
    <property type="entry name" value="CEP19"/>
</dbReference>
<dbReference type="GO" id="GO:0034454">
    <property type="term" value="P:microtubule anchoring at centrosome"/>
    <property type="evidence" value="ECO:0007669"/>
    <property type="project" value="TreeGrafter"/>
</dbReference>